<dbReference type="Gene3D" id="3.40.80.10">
    <property type="entry name" value="Peptidoglycan recognition protein-like"/>
    <property type="match status" value="1"/>
</dbReference>
<dbReference type="GO" id="GO:0008745">
    <property type="term" value="F:N-acetylmuramoyl-L-alanine amidase activity"/>
    <property type="evidence" value="ECO:0007669"/>
    <property type="project" value="UniProtKB-EC"/>
</dbReference>
<dbReference type="GO" id="GO:0019867">
    <property type="term" value="C:outer membrane"/>
    <property type="evidence" value="ECO:0007669"/>
    <property type="project" value="TreeGrafter"/>
</dbReference>
<comment type="catalytic activity">
    <reaction evidence="1">
        <text>Hydrolyzes the link between N-acetylmuramoyl residues and L-amino acid residues in certain cell-wall glycopeptides.</text>
        <dbReference type="EC" id="3.5.1.28"/>
    </reaction>
</comment>
<keyword evidence="7" id="KW-1185">Reference proteome</keyword>
<reference evidence="6" key="2">
    <citation type="submission" date="2020-09" db="EMBL/GenBank/DDBJ databases">
        <authorList>
            <person name="Sun Q."/>
            <person name="Zhou Y."/>
        </authorList>
    </citation>
    <scope>NUCLEOTIDE SEQUENCE</scope>
    <source>
        <strain evidence="6">CGMCC 1.12181</strain>
    </source>
</reference>
<dbReference type="EC" id="3.5.1.28" evidence="2"/>
<accession>A0A917CIR6</accession>
<dbReference type="InterPro" id="IPR051206">
    <property type="entry name" value="NAMLAA_amidase_2"/>
</dbReference>
<dbReference type="GO" id="GO:0009254">
    <property type="term" value="P:peptidoglycan turnover"/>
    <property type="evidence" value="ECO:0007669"/>
    <property type="project" value="TreeGrafter"/>
</dbReference>
<dbReference type="Pfam" id="PF01510">
    <property type="entry name" value="Amidase_2"/>
    <property type="match status" value="1"/>
</dbReference>
<evidence type="ECO:0000313" key="6">
    <source>
        <dbReference type="EMBL" id="GGF90085.1"/>
    </source>
</evidence>
<protein>
    <recommendedName>
        <fullName evidence="2">N-acetylmuramoyl-L-alanine amidase</fullName>
        <ecNumber evidence="2">3.5.1.28</ecNumber>
    </recommendedName>
</protein>
<dbReference type="InterPro" id="IPR036505">
    <property type="entry name" value="Amidase/PGRP_sf"/>
</dbReference>
<evidence type="ECO:0000256" key="1">
    <source>
        <dbReference type="ARBA" id="ARBA00001561"/>
    </source>
</evidence>
<dbReference type="RefSeq" id="WP_188364502.1">
    <property type="nucleotide sequence ID" value="NZ_BAABJF010000017.1"/>
</dbReference>
<sequence>MKIHPQKLSYDSRLYKRPLTAINLLVIHCTELPDLAMAREYGEKILYDSGTGNSGHFYIDRNGKVYQWVSLDRVAHHVKDHNQNSVGIELVNTGRYPNWYHSDHQNMKEAYPDQQISALIQLIQYLSRQLPALQHIVGHEDLDQRRIPAEDNPSHTILRKMDPGPLFPWQTVMQSTRLINIGSHAINYDQSRQ</sequence>
<dbReference type="PANTHER" id="PTHR30417">
    <property type="entry name" value="N-ACETYLMURAMOYL-L-ALANINE AMIDASE AMID"/>
    <property type="match status" value="1"/>
</dbReference>
<name>A0A917CIR6_9GAMM</name>
<keyword evidence="3" id="KW-0378">Hydrolase</keyword>
<dbReference type="CDD" id="cd06583">
    <property type="entry name" value="PGRP"/>
    <property type="match status" value="1"/>
</dbReference>
<proteinExistence type="predicted"/>
<comment type="caution">
    <text evidence="6">The sequence shown here is derived from an EMBL/GenBank/DDBJ whole genome shotgun (WGS) entry which is preliminary data.</text>
</comment>
<dbReference type="EMBL" id="BMEO01000003">
    <property type="protein sequence ID" value="GGF90085.1"/>
    <property type="molecule type" value="Genomic_DNA"/>
</dbReference>
<organism evidence="6 7">
    <name type="scientific">Marinicella pacifica</name>
    <dbReference type="NCBI Taxonomy" id="1171543"/>
    <lineage>
        <taxon>Bacteria</taxon>
        <taxon>Pseudomonadati</taxon>
        <taxon>Pseudomonadota</taxon>
        <taxon>Gammaproteobacteria</taxon>
        <taxon>Lysobacterales</taxon>
        <taxon>Marinicellaceae</taxon>
        <taxon>Marinicella</taxon>
    </lineage>
</organism>
<dbReference type="Proteomes" id="UP000605253">
    <property type="component" value="Unassembled WGS sequence"/>
</dbReference>
<reference evidence="6" key="1">
    <citation type="journal article" date="2014" name="Int. J. Syst. Evol. Microbiol.">
        <title>Complete genome sequence of Corynebacterium casei LMG S-19264T (=DSM 44701T), isolated from a smear-ripened cheese.</title>
        <authorList>
            <consortium name="US DOE Joint Genome Institute (JGI-PGF)"/>
            <person name="Walter F."/>
            <person name="Albersmeier A."/>
            <person name="Kalinowski J."/>
            <person name="Ruckert C."/>
        </authorList>
    </citation>
    <scope>NUCLEOTIDE SEQUENCE</scope>
    <source>
        <strain evidence="6">CGMCC 1.12181</strain>
    </source>
</reference>
<dbReference type="InterPro" id="IPR002502">
    <property type="entry name" value="Amidase_domain"/>
</dbReference>
<dbReference type="GO" id="GO:0009253">
    <property type="term" value="P:peptidoglycan catabolic process"/>
    <property type="evidence" value="ECO:0007669"/>
    <property type="project" value="InterPro"/>
</dbReference>
<evidence type="ECO:0000256" key="2">
    <source>
        <dbReference type="ARBA" id="ARBA00011901"/>
    </source>
</evidence>
<feature type="domain" description="N-acetylmuramoyl-L-alanine amidase" evidence="5">
    <location>
        <begin position="12"/>
        <end position="154"/>
    </location>
</feature>
<keyword evidence="4" id="KW-0961">Cell wall biogenesis/degradation</keyword>
<dbReference type="SUPFAM" id="SSF55846">
    <property type="entry name" value="N-acetylmuramoyl-L-alanine amidase-like"/>
    <property type="match status" value="1"/>
</dbReference>
<evidence type="ECO:0000256" key="3">
    <source>
        <dbReference type="ARBA" id="ARBA00022801"/>
    </source>
</evidence>
<dbReference type="GO" id="GO:0071555">
    <property type="term" value="P:cell wall organization"/>
    <property type="evidence" value="ECO:0007669"/>
    <property type="project" value="UniProtKB-KW"/>
</dbReference>
<evidence type="ECO:0000259" key="5">
    <source>
        <dbReference type="SMART" id="SM00644"/>
    </source>
</evidence>
<evidence type="ECO:0000256" key="4">
    <source>
        <dbReference type="ARBA" id="ARBA00023316"/>
    </source>
</evidence>
<dbReference type="SMART" id="SM00644">
    <property type="entry name" value="Ami_2"/>
    <property type="match status" value="1"/>
</dbReference>
<dbReference type="PANTHER" id="PTHR30417:SF1">
    <property type="entry name" value="N-ACETYLMURAMOYL-L-ALANINE AMIDASE AMID"/>
    <property type="match status" value="1"/>
</dbReference>
<evidence type="ECO:0000313" key="7">
    <source>
        <dbReference type="Proteomes" id="UP000605253"/>
    </source>
</evidence>
<dbReference type="AlphaFoldDB" id="A0A917CIR6"/>
<gene>
    <name evidence="6" type="ORF">GCM10011365_09040</name>
</gene>